<dbReference type="InterPro" id="IPR036259">
    <property type="entry name" value="MFS_trans_sf"/>
</dbReference>
<dbReference type="SUPFAM" id="SSF103473">
    <property type="entry name" value="MFS general substrate transporter"/>
    <property type="match status" value="1"/>
</dbReference>
<keyword evidence="6 7" id="KW-0472">Membrane</keyword>
<evidence type="ECO:0000256" key="7">
    <source>
        <dbReference type="SAM" id="Phobius"/>
    </source>
</evidence>
<gene>
    <name evidence="8" type="ORF">F9278_27825</name>
</gene>
<dbReference type="GO" id="GO:0005886">
    <property type="term" value="C:plasma membrane"/>
    <property type="evidence" value="ECO:0007669"/>
    <property type="project" value="UniProtKB-SubCell"/>
</dbReference>
<evidence type="ECO:0000256" key="6">
    <source>
        <dbReference type="ARBA" id="ARBA00023136"/>
    </source>
</evidence>
<dbReference type="RefSeq" id="WP_152170748.1">
    <property type="nucleotide sequence ID" value="NZ_CP045096.1"/>
</dbReference>
<dbReference type="Gene3D" id="1.20.1250.20">
    <property type="entry name" value="MFS general substrate transporter like domains"/>
    <property type="match status" value="1"/>
</dbReference>
<evidence type="ECO:0000256" key="2">
    <source>
        <dbReference type="ARBA" id="ARBA00022448"/>
    </source>
</evidence>
<keyword evidence="4 7" id="KW-0812">Transmembrane</keyword>
<feature type="transmembrane region" description="Helical" evidence="7">
    <location>
        <begin position="349"/>
        <end position="374"/>
    </location>
</feature>
<evidence type="ECO:0000313" key="8">
    <source>
        <dbReference type="EMBL" id="QFQ99325.1"/>
    </source>
</evidence>
<evidence type="ECO:0000256" key="5">
    <source>
        <dbReference type="ARBA" id="ARBA00022989"/>
    </source>
</evidence>
<evidence type="ECO:0000256" key="4">
    <source>
        <dbReference type="ARBA" id="ARBA00022692"/>
    </source>
</evidence>
<keyword evidence="5 7" id="KW-1133">Transmembrane helix</keyword>
<feature type="transmembrane region" description="Helical" evidence="7">
    <location>
        <begin position="380"/>
        <end position="399"/>
    </location>
</feature>
<dbReference type="EMBL" id="CP045096">
    <property type="protein sequence ID" value="QFQ99325.1"/>
    <property type="molecule type" value="Genomic_DNA"/>
</dbReference>
<keyword evidence="9" id="KW-1185">Reference proteome</keyword>
<keyword evidence="2" id="KW-0813">Transport</keyword>
<dbReference type="KEGG" id="sphv:F9278_27825"/>
<evidence type="ECO:0000256" key="1">
    <source>
        <dbReference type="ARBA" id="ARBA00004429"/>
    </source>
</evidence>
<dbReference type="Proteomes" id="UP000327294">
    <property type="component" value="Chromosome"/>
</dbReference>
<comment type="subcellular location">
    <subcellularLocation>
        <location evidence="1">Cell inner membrane</location>
        <topology evidence="1">Multi-pass membrane protein</topology>
    </subcellularLocation>
</comment>
<evidence type="ECO:0000313" key="9">
    <source>
        <dbReference type="Proteomes" id="UP000327294"/>
    </source>
</evidence>
<dbReference type="AlphaFoldDB" id="A0A5P8K7X4"/>
<protein>
    <submittedName>
        <fullName evidence="8">MFS transporter</fullName>
    </submittedName>
</protein>
<accession>A0A5P8K7X4</accession>
<evidence type="ECO:0000256" key="3">
    <source>
        <dbReference type="ARBA" id="ARBA00022475"/>
    </source>
</evidence>
<keyword evidence="3" id="KW-1003">Cell membrane</keyword>
<sequence>MPRPTTTSGLPSGWLTRCYLLRAADGVAGTTVMYAVPLIILTTTGSVALTGLAFLLEWLPRLLTMVGAGPLVDRHRPERVFAYVCALRTLAAVATGIALLLGDGNAASPVVMGFGVLSGMLTEVSFLTMESLGAHASRHAAARAHGVQTVLVGIDQSALLAGPLLGGVLLLAGPTVLLTVLAALSLLAAVGARGLPATLRAAGSLPKRSSTPWAGLATGCRVIAARPALAWLVASMTTCGLISGVLHVSAPITLTTRFEVSTATAGTVWSTATVPSLLAIAAAHKAIDRYGLWATGLAGAASLSVAALTAALAPSALLYGVALAVLLCGEGVLSVVLRTARARLIPPAVFASTLAVTLLAILAPFPLAGAIIAVLPPDQIPRLVLTCVLLQVAVTALGFRGLWHHRSAYADANTFPSPTRSAETPLRDAA</sequence>
<feature type="transmembrane region" description="Helical" evidence="7">
    <location>
        <begin position="34"/>
        <end position="59"/>
    </location>
</feature>
<name>A0A5P8K7X4_9ACTN</name>
<organism evidence="8 9">
    <name type="scientific">Streptomyces phaeolivaceus</name>
    <dbReference type="NCBI Taxonomy" id="2653200"/>
    <lineage>
        <taxon>Bacteria</taxon>
        <taxon>Bacillati</taxon>
        <taxon>Actinomycetota</taxon>
        <taxon>Actinomycetes</taxon>
        <taxon>Kitasatosporales</taxon>
        <taxon>Streptomycetaceae</taxon>
        <taxon>Streptomyces</taxon>
    </lineage>
</organism>
<dbReference type="GO" id="GO:0022857">
    <property type="term" value="F:transmembrane transporter activity"/>
    <property type="evidence" value="ECO:0007669"/>
    <property type="project" value="InterPro"/>
</dbReference>
<dbReference type="PANTHER" id="PTHR23513:SF9">
    <property type="entry name" value="ENTEROBACTIN EXPORTER ENTS"/>
    <property type="match status" value="1"/>
</dbReference>
<dbReference type="Pfam" id="PF07690">
    <property type="entry name" value="MFS_1"/>
    <property type="match status" value="1"/>
</dbReference>
<dbReference type="PANTHER" id="PTHR23513">
    <property type="entry name" value="INTEGRAL MEMBRANE EFFLUX PROTEIN-RELATED"/>
    <property type="match status" value="1"/>
</dbReference>
<feature type="transmembrane region" description="Helical" evidence="7">
    <location>
        <begin position="317"/>
        <end position="337"/>
    </location>
</feature>
<feature type="transmembrane region" description="Helical" evidence="7">
    <location>
        <begin position="176"/>
        <end position="195"/>
    </location>
</feature>
<reference evidence="8 9" key="1">
    <citation type="submission" date="2019-10" db="EMBL/GenBank/DDBJ databases">
        <title>Streptomyces sp. strain GY16 isolated from leaves of Broussonetia papyrifera.</title>
        <authorList>
            <person name="Mo P."/>
        </authorList>
    </citation>
    <scope>NUCLEOTIDE SEQUENCE [LARGE SCALE GENOMIC DNA]</scope>
    <source>
        <strain evidence="8 9">GY16</strain>
    </source>
</reference>
<feature type="transmembrane region" description="Helical" evidence="7">
    <location>
        <begin position="80"/>
        <end position="101"/>
    </location>
</feature>
<feature type="transmembrane region" description="Helical" evidence="7">
    <location>
        <begin position="262"/>
        <end position="283"/>
    </location>
</feature>
<feature type="transmembrane region" description="Helical" evidence="7">
    <location>
        <begin position="290"/>
        <end position="311"/>
    </location>
</feature>
<feature type="transmembrane region" description="Helical" evidence="7">
    <location>
        <begin position="228"/>
        <end position="250"/>
    </location>
</feature>
<proteinExistence type="predicted"/>
<dbReference type="InterPro" id="IPR011701">
    <property type="entry name" value="MFS"/>
</dbReference>